<organism evidence="1 2">
    <name type="scientific">Myotis myotis</name>
    <name type="common">Greater mouse-eared bat</name>
    <name type="synonym">Vespertilio myotis</name>
    <dbReference type="NCBI Taxonomy" id="51298"/>
    <lineage>
        <taxon>Eukaryota</taxon>
        <taxon>Metazoa</taxon>
        <taxon>Chordata</taxon>
        <taxon>Craniata</taxon>
        <taxon>Vertebrata</taxon>
        <taxon>Euteleostomi</taxon>
        <taxon>Mammalia</taxon>
        <taxon>Eutheria</taxon>
        <taxon>Laurasiatheria</taxon>
        <taxon>Chiroptera</taxon>
        <taxon>Yangochiroptera</taxon>
        <taxon>Vespertilionidae</taxon>
        <taxon>Myotis</taxon>
    </lineage>
</organism>
<dbReference type="EMBL" id="JABWUV010000013">
    <property type="protein sequence ID" value="KAF6310647.1"/>
    <property type="molecule type" value="Genomic_DNA"/>
</dbReference>
<comment type="caution">
    <text evidence="1">The sequence shown here is derived from an EMBL/GenBank/DDBJ whole genome shotgun (WGS) entry which is preliminary data.</text>
</comment>
<protein>
    <submittedName>
        <fullName evidence="1">Uncharacterized protein</fullName>
    </submittedName>
</protein>
<sequence length="214" mass="24140">MYKTVALLRQTFHLVLYRDTNEELELWGMRQRKALKRGELTLLNAMELNNLRILDPEKLSRWSSLRFSRNCWRQHVSRGWNVVLWSQARPRGCVPIAATRGALPALAGSLMQTRSWSPARSLSPRMWPLPVRWAVESASASRLPRAGACGRRLITVLVHLLVTTAGQDRDGLGAPWCTLKSLSFTFIFQKIEVTVASLLSPPPCPPLLPPPPWG</sequence>
<accession>A0A7J7UCJ5</accession>
<evidence type="ECO:0000313" key="2">
    <source>
        <dbReference type="Proteomes" id="UP000527355"/>
    </source>
</evidence>
<reference evidence="1 2" key="1">
    <citation type="journal article" date="2020" name="Nature">
        <title>Six reference-quality genomes reveal evolution of bat adaptations.</title>
        <authorList>
            <person name="Jebb D."/>
            <person name="Huang Z."/>
            <person name="Pippel M."/>
            <person name="Hughes G.M."/>
            <person name="Lavrichenko K."/>
            <person name="Devanna P."/>
            <person name="Winkler S."/>
            <person name="Jermiin L.S."/>
            <person name="Skirmuntt E.C."/>
            <person name="Katzourakis A."/>
            <person name="Burkitt-Gray L."/>
            <person name="Ray D.A."/>
            <person name="Sullivan K.A.M."/>
            <person name="Roscito J.G."/>
            <person name="Kirilenko B.M."/>
            <person name="Davalos L.M."/>
            <person name="Corthals A.P."/>
            <person name="Power M.L."/>
            <person name="Jones G."/>
            <person name="Ransome R.D."/>
            <person name="Dechmann D.K.N."/>
            <person name="Locatelli A.G."/>
            <person name="Puechmaille S.J."/>
            <person name="Fedrigo O."/>
            <person name="Jarvis E.D."/>
            <person name="Hiller M."/>
            <person name="Vernes S.C."/>
            <person name="Myers E.W."/>
            <person name="Teeling E.C."/>
        </authorList>
    </citation>
    <scope>NUCLEOTIDE SEQUENCE [LARGE SCALE GENOMIC DNA]</scope>
    <source>
        <strain evidence="1">MMyoMyo1</strain>
        <tissue evidence="1">Flight muscle</tissue>
    </source>
</reference>
<dbReference type="Proteomes" id="UP000527355">
    <property type="component" value="Unassembled WGS sequence"/>
</dbReference>
<keyword evidence="2" id="KW-1185">Reference proteome</keyword>
<name>A0A7J7UCJ5_MYOMY</name>
<gene>
    <name evidence="1" type="ORF">mMyoMyo1_008711</name>
</gene>
<proteinExistence type="predicted"/>
<evidence type="ECO:0000313" key="1">
    <source>
        <dbReference type="EMBL" id="KAF6310647.1"/>
    </source>
</evidence>
<dbReference type="AlphaFoldDB" id="A0A7J7UCJ5"/>